<dbReference type="PROSITE" id="PS51278">
    <property type="entry name" value="GATASE_TYPE_2"/>
    <property type="match status" value="1"/>
</dbReference>
<evidence type="ECO:0000256" key="10">
    <source>
        <dbReference type="PIRSR" id="PIRSR001589-3"/>
    </source>
</evidence>
<dbReference type="NCBIfam" id="TIGR01536">
    <property type="entry name" value="asn_synth_AEB"/>
    <property type="match status" value="1"/>
</dbReference>
<proteinExistence type="inferred from homology"/>
<dbReference type="GO" id="GO:0005829">
    <property type="term" value="C:cytosol"/>
    <property type="evidence" value="ECO:0007669"/>
    <property type="project" value="TreeGrafter"/>
</dbReference>
<keyword evidence="4 9" id="KW-0547">Nucleotide-binding</keyword>
<dbReference type="Gene3D" id="3.60.20.10">
    <property type="entry name" value="Glutamine Phosphoribosylpyrophosphate, subunit 1, domain 1"/>
    <property type="match status" value="1"/>
</dbReference>
<dbReference type="RefSeq" id="WP_124705543.1">
    <property type="nucleotide sequence ID" value="NZ_BGOW01000027.1"/>
</dbReference>
<evidence type="ECO:0000313" key="13">
    <source>
        <dbReference type="Proteomes" id="UP000286806"/>
    </source>
</evidence>
<dbReference type="InterPro" id="IPR006426">
    <property type="entry name" value="Asn_synth_AEB"/>
</dbReference>
<dbReference type="GO" id="GO:0004066">
    <property type="term" value="F:asparagine synthase (glutamine-hydrolyzing) activity"/>
    <property type="evidence" value="ECO:0007669"/>
    <property type="project" value="UniProtKB-EC"/>
</dbReference>
<dbReference type="InterPro" id="IPR014729">
    <property type="entry name" value="Rossmann-like_a/b/a_fold"/>
</dbReference>
<keyword evidence="6 8" id="KW-0315">Glutamine amidotransferase</keyword>
<dbReference type="PANTHER" id="PTHR43284">
    <property type="entry name" value="ASPARAGINE SYNTHETASE (GLUTAMINE-HYDROLYZING)"/>
    <property type="match status" value="1"/>
</dbReference>
<evidence type="ECO:0000256" key="5">
    <source>
        <dbReference type="ARBA" id="ARBA00022840"/>
    </source>
</evidence>
<dbReference type="AlphaFoldDB" id="A0A401JGK1"/>
<keyword evidence="8" id="KW-0028">Amino-acid biosynthesis</keyword>
<keyword evidence="8" id="KW-0061">Asparagine biosynthesis</keyword>
<comment type="catalytic activity">
    <reaction evidence="7">
        <text>L-aspartate + L-glutamine + ATP + H2O = L-asparagine + L-glutamate + AMP + diphosphate + H(+)</text>
        <dbReference type="Rhea" id="RHEA:12228"/>
        <dbReference type="ChEBI" id="CHEBI:15377"/>
        <dbReference type="ChEBI" id="CHEBI:15378"/>
        <dbReference type="ChEBI" id="CHEBI:29985"/>
        <dbReference type="ChEBI" id="CHEBI:29991"/>
        <dbReference type="ChEBI" id="CHEBI:30616"/>
        <dbReference type="ChEBI" id="CHEBI:33019"/>
        <dbReference type="ChEBI" id="CHEBI:58048"/>
        <dbReference type="ChEBI" id="CHEBI:58359"/>
        <dbReference type="ChEBI" id="CHEBI:456215"/>
        <dbReference type="EC" id="6.3.5.4"/>
    </reaction>
</comment>
<comment type="similarity">
    <text evidence="2">Belongs to the asparagine synthetase family.</text>
</comment>
<dbReference type="CDD" id="cd01991">
    <property type="entry name" value="Asn_synthase_B_C"/>
    <property type="match status" value="1"/>
</dbReference>
<comment type="pathway">
    <text evidence="1">Amino-acid biosynthesis; L-asparagine biosynthesis; L-asparagine from L-aspartate (L-Gln route): step 1/1.</text>
</comment>
<evidence type="ECO:0000256" key="9">
    <source>
        <dbReference type="PIRSR" id="PIRSR001589-2"/>
    </source>
</evidence>
<dbReference type="PANTHER" id="PTHR43284:SF1">
    <property type="entry name" value="ASPARAGINE SYNTHETASE"/>
    <property type="match status" value="1"/>
</dbReference>
<evidence type="ECO:0000256" key="2">
    <source>
        <dbReference type="ARBA" id="ARBA00005752"/>
    </source>
</evidence>
<feature type="binding site" evidence="9">
    <location>
        <begin position="360"/>
        <end position="361"/>
    </location>
    <ligand>
        <name>ATP</name>
        <dbReference type="ChEBI" id="CHEBI:30616"/>
    </ligand>
</feature>
<evidence type="ECO:0000256" key="8">
    <source>
        <dbReference type="PIRSR" id="PIRSR001589-1"/>
    </source>
</evidence>
<dbReference type="Pfam" id="PF00733">
    <property type="entry name" value="Asn_synthase"/>
    <property type="match status" value="1"/>
</dbReference>
<evidence type="ECO:0000256" key="3">
    <source>
        <dbReference type="ARBA" id="ARBA00012737"/>
    </source>
</evidence>
<dbReference type="EC" id="6.3.5.4" evidence="3"/>
<comment type="caution">
    <text evidence="12">The sequence shown here is derived from an EMBL/GenBank/DDBJ whole genome shotgun (WGS) entry which is preliminary data.</text>
</comment>
<evidence type="ECO:0000313" key="12">
    <source>
        <dbReference type="EMBL" id="GBL46760.1"/>
    </source>
</evidence>
<dbReference type="InterPro" id="IPR051786">
    <property type="entry name" value="ASN_synthetase/amidase"/>
</dbReference>
<evidence type="ECO:0000256" key="7">
    <source>
        <dbReference type="ARBA" id="ARBA00048741"/>
    </source>
</evidence>
<dbReference type="InterPro" id="IPR029055">
    <property type="entry name" value="Ntn_hydrolases_N"/>
</dbReference>
<feature type="active site" description="For GATase activity" evidence="8">
    <location>
        <position position="2"/>
    </location>
</feature>
<feature type="site" description="Important for beta-aspartyl-AMP intermediate formation" evidence="10">
    <location>
        <position position="362"/>
    </location>
</feature>
<reference evidence="12 13" key="1">
    <citation type="journal article" date="2019" name="Front. Microbiol.">
        <title>Genomes of Neutrophilic Sulfur-Oxidizing Chemolithoautotrophs Representing 9 Proteobacterial Species From 8 Genera.</title>
        <authorList>
            <person name="Watanabe T."/>
            <person name="Kojima H."/>
            <person name="Umezawa K."/>
            <person name="Hori C."/>
            <person name="Takasuka T.E."/>
            <person name="Kato Y."/>
            <person name="Fukui M."/>
        </authorList>
    </citation>
    <scope>NUCLEOTIDE SEQUENCE [LARGE SCALE GENOMIC DNA]</scope>
    <source>
        <strain evidence="12 13">TTN</strain>
    </source>
</reference>
<name>A0A401JGK1_9PROT</name>
<dbReference type="InterPro" id="IPR033738">
    <property type="entry name" value="AsnB_N"/>
</dbReference>
<dbReference type="SUPFAM" id="SSF52402">
    <property type="entry name" value="Adenine nucleotide alpha hydrolases-like"/>
    <property type="match status" value="1"/>
</dbReference>
<organism evidence="12 13">
    <name type="scientific">Sulfuriferula multivorans</name>
    <dbReference type="NCBI Taxonomy" id="1559896"/>
    <lineage>
        <taxon>Bacteria</taxon>
        <taxon>Pseudomonadati</taxon>
        <taxon>Pseudomonadota</taxon>
        <taxon>Betaproteobacteria</taxon>
        <taxon>Nitrosomonadales</taxon>
        <taxon>Sulfuricellaceae</taxon>
        <taxon>Sulfuriferula</taxon>
    </lineage>
</organism>
<feature type="binding site" evidence="9">
    <location>
        <position position="98"/>
    </location>
    <ligand>
        <name>L-glutamine</name>
        <dbReference type="ChEBI" id="CHEBI:58359"/>
    </ligand>
</feature>
<protein>
    <recommendedName>
        <fullName evidence="3">asparagine synthase (glutamine-hydrolyzing)</fullName>
        <ecNumber evidence="3">6.3.5.4</ecNumber>
    </recommendedName>
</protein>
<dbReference type="CDD" id="cd00712">
    <property type="entry name" value="AsnB"/>
    <property type="match status" value="1"/>
</dbReference>
<dbReference type="PIRSF" id="PIRSF001589">
    <property type="entry name" value="Asn_synthetase_glu-h"/>
    <property type="match status" value="1"/>
</dbReference>
<dbReference type="SUPFAM" id="SSF56235">
    <property type="entry name" value="N-terminal nucleophile aminohydrolases (Ntn hydrolases)"/>
    <property type="match status" value="1"/>
</dbReference>
<sequence>MCGIAGIYSVSAAVPQAALTQLAAALHHRGPDATGYYQTARLGLVHTRLSIIDLAGGNQPLYTRDRQLCVVANGEIYNHIELRATLEARGHVFSTHSDCETILHAYREYGDDFVRHLFGMFAFALYDVARDRLLLARDRLGIKPLFIKADSAGVVFASEIKALLPAGEPARIEPDALLQYFQSNFISGARTIVAGIEKVWPGELVEVRGGRITARRRYWQLSDVEPLEISYAEAARRFDDLMATVVQQHLRADVPFGVFLSGGVDSSTLVALIRRYSDQPLHTYSVGFPGAAVNNELATARRIAEQFHTQHTELALSERELLAVLPDTIAVSGELMADYANLPTWLLARRASVDVKVVLSGEGGDEVFAGYGRYRAPRIKRLWQALQHPGSGGYRTRGLAKSVSVADLFNGSDVESIARAPFIQAWRAANPRWSNLARMQYTDIATWLADDLLVKADRMMMAHGVEGRVPFLDHRVVEFGLALPDRLKVEGRTGKIFLRRWAEQFLPKDHLWSKKKGFTVPVREWLRGERMAQLGAACRGHAAFQAMRTESLTRLIDRQSRSGDETTFVWALLQYGLWYERFMEGRTGTLHDWVGAAAT</sequence>
<evidence type="ECO:0000256" key="4">
    <source>
        <dbReference type="ARBA" id="ARBA00022741"/>
    </source>
</evidence>
<feature type="domain" description="Glutamine amidotransferase type-2" evidence="11">
    <location>
        <begin position="2"/>
        <end position="210"/>
    </location>
</feature>
<dbReference type="InterPro" id="IPR017932">
    <property type="entry name" value="GATase_2_dom"/>
</dbReference>
<dbReference type="Gene3D" id="3.40.50.620">
    <property type="entry name" value="HUPs"/>
    <property type="match status" value="1"/>
</dbReference>
<evidence type="ECO:0000256" key="6">
    <source>
        <dbReference type="ARBA" id="ARBA00022962"/>
    </source>
</evidence>
<dbReference type="Pfam" id="PF13537">
    <property type="entry name" value="GATase_7"/>
    <property type="match status" value="1"/>
</dbReference>
<evidence type="ECO:0000259" key="11">
    <source>
        <dbReference type="PROSITE" id="PS51278"/>
    </source>
</evidence>
<keyword evidence="5 9" id="KW-0067">ATP-binding</keyword>
<keyword evidence="13" id="KW-1185">Reference proteome</keyword>
<dbReference type="GO" id="GO:0005524">
    <property type="term" value="F:ATP binding"/>
    <property type="evidence" value="ECO:0007669"/>
    <property type="project" value="UniProtKB-KW"/>
</dbReference>
<evidence type="ECO:0000256" key="1">
    <source>
        <dbReference type="ARBA" id="ARBA00005187"/>
    </source>
</evidence>
<dbReference type="GO" id="GO:0006529">
    <property type="term" value="P:asparagine biosynthetic process"/>
    <property type="evidence" value="ECO:0007669"/>
    <property type="project" value="UniProtKB-KW"/>
</dbReference>
<dbReference type="InterPro" id="IPR001962">
    <property type="entry name" value="Asn_synthase"/>
</dbReference>
<feature type="binding site" evidence="9">
    <location>
        <position position="286"/>
    </location>
    <ligand>
        <name>ATP</name>
        <dbReference type="ChEBI" id="CHEBI:30616"/>
    </ligand>
</feature>
<gene>
    <name evidence="12" type="ORF">SFMTTN_2585</name>
</gene>
<accession>A0A401JGK1</accession>
<dbReference type="EMBL" id="BGOW01000027">
    <property type="protein sequence ID" value="GBL46760.1"/>
    <property type="molecule type" value="Genomic_DNA"/>
</dbReference>
<dbReference type="OrthoDB" id="9763290at2"/>
<dbReference type="Proteomes" id="UP000286806">
    <property type="component" value="Unassembled WGS sequence"/>
</dbReference>